<accession>A0ABV6QAN5</accession>
<organism evidence="3 4">
    <name type="scientific">Winogradskyella pulchriflava</name>
    <dbReference type="NCBI Taxonomy" id="1110688"/>
    <lineage>
        <taxon>Bacteria</taxon>
        <taxon>Pseudomonadati</taxon>
        <taxon>Bacteroidota</taxon>
        <taxon>Flavobacteriia</taxon>
        <taxon>Flavobacteriales</taxon>
        <taxon>Flavobacteriaceae</taxon>
        <taxon>Winogradskyella</taxon>
    </lineage>
</organism>
<dbReference type="Gene3D" id="6.10.140.530">
    <property type="match status" value="1"/>
</dbReference>
<dbReference type="InterPro" id="IPR029030">
    <property type="entry name" value="Caspase-like_dom_sf"/>
</dbReference>
<dbReference type="Pfam" id="PF00656">
    <property type="entry name" value="Peptidase_C14"/>
    <property type="match status" value="1"/>
</dbReference>
<dbReference type="Proteomes" id="UP001589832">
    <property type="component" value="Unassembled WGS sequence"/>
</dbReference>
<sequence length="525" mass="61447">MKGKNYILTIAIDNYSDSNFTNLNNAKLDAENIQNVLLDNYGFDLIEDSITDKNATREKIINTLASLSSILMPNDNIIIYYAGHGIINERSGIGYWVPYDAQYHSIATYINNSTIIDLVESIEAKHLFLVSDSCFSGSFISRNRSAEFSRAYKKLNEKSSRWILTSGRVERVTDGEPLKGSPFANSFYDYLNNNREAYFSLSELANYVKKETSSQTNQQPVCAHLSFHNNQGGEMVFKYNPNQGKSKEGWEAKFEEFCNSKETIKEWPHISQYNPNTKSLGRWCSDQRSFKRAKKLSPDRERRLIEAGFVFNPYVKKFYTGFGKFMAFMHMTGYNYVPSHLRKQYNVEIAWLRLQRNSFRKDPENYPKYRYDLLIKNGIALHTTSNEEIWDEFCIELIKFYSNNEKFITIPSQVSKDKKVSWLGNKLNDYMYYWKQGKLADEKVEFLSKYVDIDYQKNKHKRYFRKKIEEFKKFQNGDRNKIPKQSGDEKALGRWYAQIKCALNEGTKKSLPNWKIEILKEEGII</sequence>
<evidence type="ECO:0000313" key="4">
    <source>
        <dbReference type="Proteomes" id="UP001589832"/>
    </source>
</evidence>
<gene>
    <name evidence="3" type="ORF">ACFFGA_09180</name>
</gene>
<reference evidence="3 4" key="1">
    <citation type="submission" date="2024-09" db="EMBL/GenBank/DDBJ databases">
        <authorList>
            <person name="Sun Q."/>
            <person name="Mori K."/>
        </authorList>
    </citation>
    <scope>NUCLEOTIDE SEQUENCE [LARGE SCALE GENOMIC DNA]</scope>
    <source>
        <strain evidence="3 4">NCAIM B.02481</strain>
    </source>
</reference>
<dbReference type="Pfam" id="PF03457">
    <property type="entry name" value="HA"/>
    <property type="match status" value="1"/>
</dbReference>
<keyword evidence="4" id="KW-1185">Reference proteome</keyword>
<dbReference type="PANTHER" id="PTHR33418">
    <property type="entry name" value="HELICASE-ASSOCIATED"/>
    <property type="match status" value="1"/>
</dbReference>
<name>A0ABV6QAN5_9FLAO</name>
<dbReference type="RefSeq" id="WP_386062843.1">
    <property type="nucleotide sequence ID" value="NZ_JBHLTQ010000004.1"/>
</dbReference>
<comment type="caution">
    <text evidence="3">The sequence shown here is derived from an EMBL/GenBank/DDBJ whole genome shotgun (WGS) entry which is preliminary data.</text>
</comment>
<dbReference type="EMBL" id="JBHLTQ010000004">
    <property type="protein sequence ID" value="MFC0604725.1"/>
    <property type="molecule type" value="Genomic_DNA"/>
</dbReference>
<feature type="domain" description="Helicase-associated" evidence="2">
    <location>
        <begin position="248"/>
        <end position="309"/>
    </location>
</feature>
<dbReference type="InterPro" id="IPR011600">
    <property type="entry name" value="Pept_C14_caspase"/>
</dbReference>
<feature type="domain" description="Peptidase C14 caspase" evidence="1">
    <location>
        <begin position="7"/>
        <end position="222"/>
    </location>
</feature>
<dbReference type="InterPro" id="IPR005114">
    <property type="entry name" value="Helicase_assoc"/>
</dbReference>
<dbReference type="Gene3D" id="3.40.50.1460">
    <property type="match status" value="1"/>
</dbReference>
<dbReference type="PANTHER" id="PTHR33418:SF1">
    <property type="entry name" value="HELICASE-ASSOCIATED DOMAIN-CONTAINING PROTEIN"/>
    <property type="match status" value="1"/>
</dbReference>
<dbReference type="SUPFAM" id="SSF52129">
    <property type="entry name" value="Caspase-like"/>
    <property type="match status" value="1"/>
</dbReference>
<evidence type="ECO:0000259" key="1">
    <source>
        <dbReference type="Pfam" id="PF00656"/>
    </source>
</evidence>
<evidence type="ECO:0000259" key="2">
    <source>
        <dbReference type="Pfam" id="PF03457"/>
    </source>
</evidence>
<proteinExistence type="predicted"/>
<evidence type="ECO:0000313" key="3">
    <source>
        <dbReference type="EMBL" id="MFC0604725.1"/>
    </source>
</evidence>
<protein>
    <submittedName>
        <fullName evidence="3">Caspase family protein</fullName>
    </submittedName>
</protein>